<feature type="compositionally biased region" description="Low complexity" evidence="1">
    <location>
        <begin position="72"/>
        <end position="84"/>
    </location>
</feature>
<feature type="compositionally biased region" description="Low complexity" evidence="1">
    <location>
        <begin position="132"/>
        <end position="153"/>
    </location>
</feature>
<dbReference type="Proteomes" id="UP000310334">
    <property type="component" value="Unassembled WGS sequence"/>
</dbReference>
<feature type="compositionally biased region" description="Basic and acidic residues" evidence="1">
    <location>
        <begin position="87"/>
        <end position="102"/>
    </location>
</feature>
<proteinExistence type="predicted"/>
<dbReference type="EMBL" id="SSNT01000005">
    <property type="protein sequence ID" value="THF80923.1"/>
    <property type="molecule type" value="Genomic_DNA"/>
</dbReference>
<evidence type="ECO:0000256" key="1">
    <source>
        <dbReference type="SAM" id="MobiDB-lite"/>
    </source>
</evidence>
<feature type="compositionally biased region" description="Polar residues" evidence="1">
    <location>
        <begin position="103"/>
        <end position="123"/>
    </location>
</feature>
<evidence type="ECO:0000259" key="3">
    <source>
        <dbReference type="Pfam" id="PF14478"/>
    </source>
</evidence>
<keyword evidence="5" id="KW-1185">Reference proteome</keyword>
<evidence type="ECO:0000313" key="4">
    <source>
        <dbReference type="EMBL" id="THF80923.1"/>
    </source>
</evidence>
<feature type="signal peptide" evidence="2">
    <location>
        <begin position="1"/>
        <end position="22"/>
    </location>
</feature>
<keyword evidence="2" id="KW-0732">Signal</keyword>
<evidence type="ECO:0000313" key="5">
    <source>
        <dbReference type="Proteomes" id="UP000310334"/>
    </source>
</evidence>
<feature type="compositionally biased region" description="Basic and acidic residues" evidence="1">
    <location>
        <begin position="47"/>
        <end position="67"/>
    </location>
</feature>
<accession>A0A4V3WFN4</accession>
<name>A0A4V3WFN4_9BACI</name>
<gene>
    <name evidence="4" type="ORF">E6W99_07085</name>
</gene>
<feature type="domain" description="Transcobalamin-like C-terminal" evidence="3">
    <location>
        <begin position="203"/>
        <end position="278"/>
    </location>
</feature>
<evidence type="ECO:0000256" key="2">
    <source>
        <dbReference type="SAM" id="SignalP"/>
    </source>
</evidence>
<reference evidence="4 5" key="1">
    <citation type="submission" date="2019-04" db="EMBL/GenBank/DDBJ databases">
        <title>Bacillus sediminilitoris sp. nov., isolated from a tidal flat sediment on the East China Sea.</title>
        <authorList>
            <person name="Wei Y."/>
            <person name="Mao H."/>
            <person name="Fang J."/>
        </authorList>
    </citation>
    <scope>NUCLEOTIDE SEQUENCE [LARGE SCALE GENOMIC DNA]</scope>
    <source>
        <strain evidence="4 5">DSL-17</strain>
    </source>
</reference>
<feature type="region of interest" description="Disordered" evidence="1">
    <location>
        <begin position="29"/>
        <end position="175"/>
    </location>
</feature>
<dbReference type="OrthoDB" id="2356646at2"/>
<dbReference type="Pfam" id="PF14478">
    <property type="entry name" value="DUF4430"/>
    <property type="match status" value="1"/>
</dbReference>
<dbReference type="Gene3D" id="2.170.130.30">
    <property type="match status" value="1"/>
</dbReference>
<dbReference type="AlphaFoldDB" id="A0A4V3WFN4"/>
<feature type="chain" id="PRO_5038554668" evidence="2">
    <location>
        <begin position="23"/>
        <end position="286"/>
    </location>
</feature>
<comment type="caution">
    <text evidence="4">The sequence shown here is derived from an EMBL/GenBank/DDBJ whole genome shotgun (WGS) entry which is preliminary data.</text>
</comment>
<sequence length="286" mass="31126">MKKFNIMLIAFIASLLFLTACEKDEVVPAAETAKKEETTTDQATADKQTEQEKKNTSEEQENEKAQSKDAASTVQSTTVNSTSSEKNTNDTSEKTENEEKTDAPSTNRTIENKPANHTTTQSAAKPVEKETNQTTTTSKSQSSTVTKSIPAQKPVEKEAEKPKEPQTQPPKKKEIKETVTIAVIGDSEKGTILSSTKVEITAGNTVLDVTQSILKQKGIPISVTGNGSTAYVEGIANLFEFDRGPLSGWTAKRNGITIGRSSDVIEVKNGDTIQWIYTTNYKEDSK</sequence>
<feature type="compositionally biased region" description="Basic and acidic residues" evidence="1">
    <location>
        <begin position="154"/>
        <end position="164"/>
    </location>
</feature>
<organism evidence="4 5">
    <name type="scientific">Metabacillus sediminilitoris</name>
    <dbReference type="NCBI Taxonomy" id="2567941"/>
    <lineage>
        <taxon>Bacteria</taxon>
        <taxon>Bacillati</taxon>
        <taxon>Bacillota</taxon>
        <taxon>Bacilli</taxon>
        <taxon>Bacillales</taxon>
        <taxon>Bacillaceae</taxon>
        <taxon>Metabacillus</taxon>
    </lineage>
</organism>
<feature type="compositionally biased region" description="Basic and acidic residues" evidence="1">
    <location>
        <begin position="29"/>
        <end position="38"/>
    </location>
</feature>
<dbReference type="RefSeq" id="WP_136352500.1">
    <property type="nucleotide sequence ID" value="NZ_CP046266.1"/>
</dbReference>
<protein>
    <submittedName>
        <fullName evidence="4">DUF4430 domain-containing protein</fullName>
    </submittedName>
</protein>
<dbReference type="PROSITE" id="PS51257">
    <property type="entry name" value="PROKAR_LIPOPROTEIN"/>
    <property type="match status" value="1"/>
</dbReference>
<dbReference type="InterPro" id="IPR027954">
    <property type="entry name" value="Transcobalamin-like_C"/>
</dbReference>